<accession>A0AAW1JH21</accession>
<dbReference type="SUPFAM" id="SSF88645">
    <property type="entry name" value="ssDNA viruses"/>
    <property type="match status" value="1"/>
</dbReference>
<dbReference type="Proteomes" id="UP001458880">
    <property type="component" value="Unassembled WGS sequence"/>
</dbReference>
<organism evidence="2 3">
    <name type="scientific">Popillia japonica</name>
    <name type="common">Japanese beetle</name>
    <dbReference type="NCBI Taxonomy" id="7064"/>
    <lineage>
        <taxon>Eukaryota</taxon>
        <taxon>Metazoa</taxon>
        <taxon>Ecdysozoa</taxon>
        <taxon>Arthropoda</taxon>
        <taxon>Hexapoda</taxon>
        <taxon>Insecta</taxon>
        <taxon>Pterygota</taxon>
        <taxon>Neoptera</taxon>
        <taxon>Endopterygota</taxon>
        <taxon>Coleoptera</taxon>
        <taxon>Polyphaga</taxon>
        <taxon>Scarabaeiformia</taxon>
        <taxon>Scarabaeidae</taxon>
        <taxon>Rutelinae</taxon>
        <taxon>Popillia</taxon>
    </lineage>
</organism>
<dbReference type="Pfam" id="PF02336">
    <property type="entry name" value="Denso_VP4"/>
    <property type="match status" value="1"/>
</dbReference>
<gene>
    <name evidence="2" type="ORF">QE152_g29732</name>
</gene>
<feature type="region of interest" description="Disordered" evidence="1">
    <location>
        <begin position="239"/>
        <end position="292"/>
    </location>
</feature>
<dbReference type="EMBL" id="JASPKY010000384">
    <property type="protein sequence ID" value="KAK9702756.1"/>
    <property type="molecule type" value="Genomic_DNA"/>
</dbReference>
<feature type="compositionally biased region" description="Acidic residues" evidence="1">
    <location>
        <begin position="239"/>
        <end position="268"/>
    </location>
</feature>
<name>A0AAW1JH21_POPJA</name>
<evidence type="ECO:0000313" key="3">
    <source>
        <dbReference type="Proteomes" id="UP001458880"/>
    </source>
</evidence>
<comment type="caution">
    <text evidence="2">The sequence shown here is derived from an EMBL/GenBank/DDBJ whole genome shotgun (WGS) entry which is preliminary data.</text>
</comment>
<sequence length="292" mass="32970">MVTPLATLPVDMIGFHMDYAEANMIFGKIKILQTNVTVVPQGIRTAFDYGTTLSGTATSEHCSIGCSGIGLNNQLYCTHGAITSTSDKPMIPTDISDINPSVWLEKFYGKGALTGTEDEVPMILGVPRHAHMYFALRQTNDRVPDSTDRSKYPINECGCYKPVNGIIQWKRHFVPYDTNDSDTAFNMASNGTTLPVKTTIKNYFNTNTKRLEDKRVRYDVDFEEILLKWAEEVNFDESDIDSDDEYIPTDYDSESEAELAEEEEEEEESKMLSETSKTDSNSNYLYGKNRFK</sequence>
<dbReference type="GO" id="GO:0005198">
    <property type="term" value="F:structural molecule activity"/>
    <property type="evidence" value="ECO:0007669"/>
    <property type="project" value="InterPro"/>
</dbReference>
<evidence type="ECO:0000256" key="1">
    <source>
        <dbReference type="SAM" id="MobiDB-lite"/>
    </source>
</evidence>
<evidence type="ECO:0000313" key="2">
    <source>
        <dbReference type="EMBL" id="KAK9702756.1"/>
    </source>
</evidence>
<dbReference type="InterPro" id="IPR016184">
    <property type="entry name" value="Capsid/spike_ssDNA_virus"/>
</dbReference>
<dbReference type="AlphaFoldDB" id="A0AAW1JH21"/>
<reference evidence="2 3" key="1">
    <citation type="journal article" date="2024" name="BMC Genomics">
        <title>De novo assembly and annotation of Popillia japonica's genome with initial clues to its potential as an invasive pest.</title>
        <authorList>
            <person name="Cucini C."/>
            <person name="Boschi S."/>
            <person name="Funari R."/>
            <person name="Cardaioli E."/>
            <person name="Iannotti N."/>
            <person name="Marturano G."/>
            <person name="Paoli F."/>
            <person name="Bruttini M."/>
            <person name="Carapelli A."/>
            <person name="Frati F."/>
            <person name="Nardi F."/>
        </authorList>
    </citation>
    <scope>NUCLEOTIDE SEQUENCE [LARGE SCALE GENOMIC DNA]</scope>
    <source>
        <strain evidence="2">DMR45628</strain>
    </source>
</reference>
<proteinExistence type="predicted"/>
<protein>
    <submittedName>
        <fullName evidence="2">Capsid protein VP4</fullName>
    </submittedName>
</protein>
<dbReference type="InterPro" id="IPR003433">
    <property type="entry name" value="Capsid_VP4_densovirus"/>
</dbReference>
<keyword evidence="3" id="KW-1185">Reference proteome</keyword>